<dbReference type="GO" id="GO:0005739">
    <property type="term" value="C:mitochondrion"/>
    <property type="evidence" value="ECO:0007669"/>
    <property type="project" value="TreeGrafter"/>
</dbReference>
<dbReference type="EMBL" id="HBUF01184515">
    <property type="protein sequence ID" value="CAG6656296.1"/>
    <property type="molecule type" value="Transcribed_RNA"/>
</dbReference>
<feature type="repeat" description="Solcar" evidence="7">
    <location>
        <begin position="110"/>
        <end position="194"/>
    </location>
</feature>
<dbReference type="InterPro" id="IPR018108">
    <property type="entry name" value="MCP_transmembrane"/>
</dbReference>
<dbReference type="EMBL" id="HBUF01184514">
    <property type="protein sequence ID" value="CAG6656295.1"/>
    <property type="molecule type" value="Transcribed_RNA"/>
</dbReference>
<dbReference type="GO" id="GO:0015187">
    <property type="term" value="F:glycine transmembrane transporter activity"/>
    <property type="evidence" value="ECO:0007669"/>
    <property type="project" value="TreeGrafter"/>
</dbReference>
<dbReference type="GO" id="GO:0016020">
    <property type="term" value="C:membrane"/>
    <property type="evidence" value="ECO:0007669"/>
    <property type="project" value="UniProtKB-SubCell"/>
</dbReference>
<evidence type="ECO:0000256" key="1">
    <source>
        <dbReference type="ARBA" id="ARBA00004141"/>
    </source>
</evidence>
<keyword evidence="5" id="KW-0677">Repeat</keyword>
<feature type="repeat" description="Solcar" evidence="7">
    <location>
        <begin position="14"/>
        <end position="105"/>
    </location>
</feature>
<dbReference type="InterPro" id="IPR023395">
    <property type="entry name" value="MCP_dom_sf"/>
</dbReference>
<keyword evidence="4 7" id="KW-0812">Transmembrane</keyword>
<name>A0A8D8RU02_9HEMI</name>
<evidence type="ECO:0000256" key="3">
    <source>
        <dbReference type="ARBA" id="ARBA00022448"/>
    </source>
</evidence>
<keyword evidence="6 7" id="KW-0472">Membrane</keyword>
<keyword evidence="3 8" id="KW-0813">Transport</keyword>
<feature type="repeat" description="Solcar" evidence="7">
    <location>
        <begin position="205"/>
        <end position="287"/>
    </location>
</feature>
<dbReference type="PANTHER" id="PTHR46181:SF3">
    <property type="entry name" value="MITOCHONDRIAL GLYCINE TRANSPORTER"/>
    <property type="match status" value="1"/>
</dbReference>
<comment type="subcellular location">
    <subcellularLocation>
        <location evidence="1">Membrane</location>
        <topology evidence="1">Multi-pass membrane protein</topology>
    </subcellularLocation>
</comment>
<evidence type="ECO:0000313" key="9">
    <source>
        <dbReference type="EMBL" id="CAG6656296.1"/>
    </source>
</evidence>
<dbReference type="Pfam" id="PF00153">
    <property type="entry name" value="Mito_carr"/>
    <property type="match status" value="3"/>
</dbReference>
<evidence type="ECO:0000256" key="4">
    <source>
        <dbReference type="ARBA" id="ARBA00022692"/>
    </source>
</evidence>
<dbReference type="GO" id="GO:1904983">
    <property type="term" value="P:glycine import into mitochondrion"/>
    <property type="evidence" value="ECO:0007669"/>
    <property type="project" value="TreeGrafter"/>
</dbReference>
<dbReference type="SUPFAM" id="SSF103506">
    <property type="entry name" value="Mitochondrial carrier"/>
    <property type="match status" value="1"/>
</dbReference>
<dbReference type="Gene3D" id="1.50.40.10">
    <property type="entry name" value="Mitochondrial carrier domain"/>
    <property type="match status" value="2"/>
</dbReference>
<evidence type="ECO:0000256" key="6">
    <source>
        <dbReference type="ARBA" id="ARBA00023136"/>
    </source>
</evidence>
<dbReference type="PRINTS" id="PR00926">
    <property type="entry name" value="MITOCARRIER"/>
</dbReference>
<comment type="similarity">
    <text evidence="2 8">Belongs to the mitochondrial carrier (TC 2.A.29) family.</text>
</comment>
<accession>A0A8D8RU02</accession>
<proteinExistence type="inferred from homology"/>
<evidence type="ECO:0000256" key="2">
    <source>
        <dbReference type="ARBA" id="ARBA00006375"/>
    </source>
</evidence>
<dbReference type="InterPro" id="IPR002067">
    <property type="entry name" value="MCP"/>
</dbReference>
<dbReference type="PROSITE" id="PS50920">
    <property type="entry name" value="SOLCAR"/>
    <property type="match status" value="3"/>
</dbReference>
<evidence type="ECO:0000256" key="8">
    <source>
        <dbReference type="RuleBase" id="RU000488"/>
    </source>
</evidence>
<reference evidence="9" key="1">
    <citation type="submission" date="2021-05" db="EMBL/GenBank/DDBJ databases">
        <authorList>
            <person name="Alioto T."/>
            <person name="Alioto T."/>
            <person name="Gomez Garrido J."/>
        </authorList>
    </citation>
    <scope>NUCLEOTIDE SEQUENCE</scope>
</reference>
<evidence type="ECO:0000256" key="7">
    <source>
        <dbReference type="PROSITE-ProRule" id="PRU00282"/>
    </source>
</evidence>
<protein>
    <submittedName>
        <fullName evidence="9">Solute carrier family 25 member 38</fullName>
    </submittedName>
</protein>
<dbReference type="PANTHER" id="PTHR46181">
    <property type="entry name" value="MITOCHONDRIAL GLYCINE TRANSPORTER"/>
    <property type="match status" value="1"/>
</dbReference>
<sequence>MDPPSPPSKAYEPGPVVQALISGSVSGTLSTFLLQPLDVIKTRLQSQCDGNKSSQRKRIGVVKITRNIIVEEKVTTLWRGLTPTLWRTVPGVSLYFSGVHLLTASSEGSPGFLQAASAGFVSRACVAFLLAPFTVVKTRYESTSFHYDSLRQALSHIFRTEGLKGLWSGTNATVVRDAPYSGLYFMFYTQAKAFKPTDLSETDAAYILFQLGCGGVAGVIATLVTQPADIVKTRMQLTSQATFTSVVHSIYQDYGTLGFVQGFVPRVMKRTLMSAISWTIFEQMSRILSTEQPVR</sequence>
<evidence type="ECO:0000256" key="5">
    <source>
        <dbReference type="ARBA" id="ARBA00022737"/>
    </source>
</evidence>
<organism evidence="9">
    <name type="scientific">Cacopsylla melanoneura</name>
    <dbReference type="NCBI Taxonomy" id="428564"/>
    <lineage>
        <taxon>Eukaryota</taxon>
        <taxon>Metazoa</taxon>
        <taxon>Ecdysozoa</taxon>
        <taxon>Arthropoda</taxon>
        <taxon>Hexapoda</taxon>
        <taxon>Insecta</taxon>
        <taxon>Pterygota</taxon>
        <taxon>Neoptera</taxon>
        <taxon>Paraneoptera</taxon>
        <taxon>Hemiptera</taxon>
        <taxon>Sternorrhyncha</taxon>
        <taxon>Psylloidea</taxon>
        <taxon>Psyllidae</taxon>
        <taxon>Psyllinae</taxon>
        <taxon>Cacopsylla</taxon>
    </lineage>
</organism>
<dbReference type="AlphaFoldDB" id="A0A8D8RU02"/>